<dbReference type="PANTHER" id="PTHR35004">
    <property type="entry name" value="TRANSPOSASE RV3428C-RELATED"/>
    <property type="match status" value="1"/>
</dbReference>
<evidence type="ECO:0000313" key="2">
    <source>
        <dbReference type="EMBL" id="QGT51330.1"/>
    </source>
</evidence>
<dbReference type="EMBL" id="MN577574">
    <property type="protein sequence ID" value="QGT51330.1"/>
    <property type="molecule type" value="Genomic_DNA"/>
</dbReference>
<dbReference type="PANTHER" id="PTHR35004:SF7">
    <property type="entry name" value="INTEGRASE PROTEIN"/>
    <property type="match status" value="1"/>
</dbReference>
<reference evidence="2" key="1">
    <citation type="journal article" date="2020" name="J. ISSAAS">
        <title>Lactobacilli and other gastrointestinal microbiota of Peromyscus leucopus, reservoir host for agents of Lyme disease and other zoonoses in North America.</title>
        <authorList>
            <person name="Milovic A."/>
            <person name="Bassam K."/>
            <person name="Shao H."/>
            <person name="Chatzistamou I."/>
            <person name="Tufts D.M."/>
            <person name="Diuk-Wasser M."/>
            <person name="Barbour A.G."/>
        </authorList>
    </citation>
    <scope>NUCLEOTIDE SEQUENCE</scope>
    <source>
        <strain evidence="2">LL50</strain>
    </source>
</reference>
<dbReference type="InterPro" id="IPR036397">
    <property type="entry name" value="RNaseH_sf"/>
</dbReference>
<proteinExistence type="predicted"/>
<dbReference type="AlphaFoldDB" id="A0A650ENJ8"/>
<dbReference type="InterPro" id="IPR001584">
    <property type="entry name" value="Integrase_cat-core"/>
</dbReference>
<dbReference type="PROSITE" id="PS50994">
    <property type="entry name" value="INTEGRASE"/>
    <property type="match status" value="1"/>
</dbReference>
<sequence>MRTERPNQVHFADPSVALLYFAPNGGQHILRDDEVYKNKPFLEGKENLKCWRYVLTDHYSSSICVRYYAAKGESAANMYDFLLYAWKQKKDPLYGFHGLPELLIWDCGSANISKPVTKALTALRVETKPHLPGNPRAKGQVEKANDIVETQFECRLRLEPVHSIEELNEAAEKWCAAFNANAIDGLDTRLTRNGRTIGSRQMLWNRILKQDLRELPDEEICRQIFTTGVQVRKVAGDLTVSISHPKTKRAEKYSVASLPGILVGASVNVQPLLVDEKPLAIVSYELAKETVSYEVEPIVFDEAGFDVNAPVFGKEYKSQKDTLVEKNVKRLSELAGAENKDDVPFKPITNGAGLRAHSFIKGEDTFARQTTGRQIEVVESTVARHEILITAVETAKRFKARTGCIPEGFISKLKKEFPEGVPASMVDELVYEYEDSVNNVVKFA</sequence>
<dbReference type="SUPFAM" id="SSF53098">
    <property type="entry name" value="Ribonuclease H-like"/>
    <property type="match status" value="1"/>
</dbReference>
<accession>A0A650ENJ8</accession>
<name>A0A650ENJ8_9SPIO</name>
<evidence type="ECO:0000259" key="1">
    <source>
        <dbReference type="PROSITE" id="PS50994"/>
    </source>
</evidence>
<gene>
    <name evidence="2" type="ORF">Unknown280_0220</name>
</gene>
<feature type="domain" description="Integrase catalytic" evidence="1">
    <location>
        <begin position="19"/>
        <end position="200"/>
    </location>
</feature>
<dbReference type="GO" id="GO:0003676">
    <property type="term" value="F:nucleic acid binding"/>
    <property type="evidence" value="ECO:0007669"/>
    <property type="project" value="InterPro"/>
</dbReference>
<protein>
    <recommendedName>
        <fullName evidence="1">Integrase catalytic domain-containing protein</fullName>
    </recommendedName>
</protein>
<dbReference type="Gene3D" id="3.30.420.10">
    <property type="entry name" value="Ribonuclease H-like superfamily/Ribonuclease H"/>
    <property type="match status" value="1"/>
</dbReference>
<dbReference type="InterPro" id="IPR012337">
    <property type="entry name" value="RNaseH-like_sf"/>
</dbReference>
<dbReference type="GO" id="GO:0015074">
    <property type="term" value="P:DNA integration"/>
    <property type="evidence" value="ECO:0007669"/>
    <property type="project" value="InterPro"/>
</dbReference>
<organism evidence="2">
    <name type="scientific">uncultured Spirochaetaceae bacterium</name>
    <dbReference type="NCBI Taxonomy" id="201186"/>
    <lineage>
        <taxon>Bacteria</taxon>
        <taxon>Pseudomonadati</taxon>
        <taxon>Spirochaetota</taxon>
        <taxon>Spirochaetia</taxon>
        <taxon>Spirochaetales</taxon>
        <taxon>Spirochaetaceae</taxon>
        <taxon>environmental samples</taxon>
    </lineage>
</organism>